<dbReference type="GO" id="GO:0016787">
    <property type="term" value="F:hydrolase activity"/>
    <property type="evidence" value="ECO:0007669"/>
    <property type="project" value="UniProtKB-KW"/>
</dbReference>
<evidence type="ECO:0000313" key="3">
    <source>
        <dbReference type="Proteomes" id="UP001336250"/>
    </source>
</evidence>
<organism evidence="2 3">
    <name type="scientific">Aquincola agrisoli</name>
    <dbReference type="NCBI Taxonomy" id="3119538"/>
    <lineage>
        <taxon>Bacteria</taxon>
        <taxon>Pseudomonadati</taxon>
        <taxon>Pseudomonadota</taxon>
        <taxon>Betaproteobacteria</taxon>
        <taxon>Burkholderiales</taxon>
        <taxon>Sphaerotilaceae</taxon>
        <taxon>Aquincola</taxon>
    </lineage>
</organism>
<name>A0AAW9Q764_9BURK</name>
<evidence type="ECO:0000259" key="1">
    <source>
        <dbReference type="Pfam" id="PF12697"/>
    </source>
</evidence>
<dbReference type="PRINTS" id="PR00111">
    <property type="entry name" value="ABHYDROLASE"/>
</dbReference>
<sequence>MTERGSDMKQDDGHGHEAAQVLRVETAGGQVAWRRFGRETARRPLLLLHGGHGSWRHWARNAQALAAGRVVWVADMPGYGDSDDPPQGSFTGLLDALAESVARLPGLHAGRFDLAGFSFGGLVAAKLAERLWASDGPRVAGLILLGAAGHGGARRPRGALQDWHDSAASGDRAALERVMRQNLLMHMLHAASSVDALAVAIHTEACLKTRFRSKRISRGGGLFDAWAAHPGPTLAIWGAEDVTAEPAVLVPRLATQARCTAHIVPGAGHWVQYEAHAVVNEHMARWLESPGVACPPDA</sequence>
<keyword evidence="3" id="KW-1185">Reference proteome</keyword>
<dbReference type="Gene3D" id="3.40.50.1820">
    <property type="entry name" value="alpha/beta hydrolase"/>
    <property type="match status" value="1"/>
</dbReference>
<reference evidence="2 3" key="1">
    <citation type="submission" date="2024-02" db="EMBL/GenBank/DDBJ databases">
        <title>Genome sequence of Aquincola sp. MAHUQ-54.</title>
        <authorList>
            <person name="Huq M.A."/>
        </authorList>
    </citation>
    <scope>NUCLEOTIDE SEQUENCE [LARGE SCALE GENOMIC DNA]</scope>
    <source>
        <strain evidence="2 3">MAHUQ-54</strain>
    </source>
</reference>
<comment type="caution">
    <text evidence="2">The sequence shown here is derived from an EMBL/GenBank/DDBJ whole genome shotgun (WGS) entry which is preliminary data.</text>
</comment>
<feature type="domain" description="AB hydrolase-1" evidence="1">
    <location>
        <begin position="45"/>
        <end position="279"/>
    </location>
</feature>
<dbReference type="InterPro" id="IPR000073">
    <property type="entry name" value="AB_hydrolase_1"/>
</dbReference>
<dbReference type="Proteomes" id="UP001336250">
    <property type="component" value="Unassembled WGS sequence"/>
</dbReference>
<dbReference type="RefSeq" id="WP_332287416.1">
    <property type="nucleotide sequence ID" value="NZ_JAZIBG010000008.1"/>
</dbReference>
<keyword evidence="2" id="KW-0378">Hydrolase</keyword>
<dbReference type="EMBL" id="JAZIBG010000008">
    <property type="protein sequence ID" value="MEF7612517.1"/>
    <property type="molecule type" value="Genomic_DNA"/>
</dbReference>
<dbReference type="InterPro" id="IPR029058">
    <property type="entry name" value="AB_hydrolase_fold"/>
</dbReference>
<proteinExistence type="predicted"/>
<protein>
    <submittedName>
        <fullName evidence="2">Alpha/beta fold hydrolase</fullName>
    </submittedName>
</protein>
<accession>A0AAW9Q764</accession>
<dbReference type="AlphaFoldDB" id="A0AAW9Q764"/>
<dbReference type="Pfam" id="PF12697">
    <property type="entry name" value="Abhydrolase_6"/>
    <property type="match status" value="1"/>
</dbReference>
<dbReference type="SUPFAM" id="SSF53474">
    <property type="entry name" value="alpha/beta-Hydrolases"/>
    <property type="match status" value="1"/>
</dbReference>
<dbReference type="PANTHER" id="PTHR43329">
    <property type="entry name" value="EPOXIDE HYDROLASE"/>
    <property type="match status" value="1"/>
</dbReference>
<gene>
    <name evidence="2" type="ORF">V4F39_01255</name>
</gene>
<evidence type="ECO:0000313" key="2">
    <source>
        <dbReference type="EMBL" id="MEF7612517.1"/>
    </source>
</evidence>